<protein>
    <submittedName>
        <fullName evidence="4">Prepilin-type N-terminal cleavage/methylation domain-containing protein</fullName>
    </submittedName>
</protein>
<accession>A0A5D4SS07</accession>
<comment type="subcellular location">
    <subcellularLocation>
        <location evidence="1">Cell surface</location>
    </subcellularLocation>
</comment>
<dbReference type="AlphaFoldDB" id="A0A5D4SS07"/>
<dbReference type="GO" id="GO:0030420">
    <property type="term" value="P:establishment of competence for transformation"/>
    <property type="evidence" value="ECO:0007669"/>
    <property type="project" value="UniProtKB-KW"/>
</dbReference>
<evidence type="ECO:0000313" key="5">
    <source>
        <dbReference type="Proteomes" id="UP000323732"/>
    </source>
</evidence>
<keyword evidence="3" id="KW-0472">Membrane</keyword>
<evidence type="ECO:0000256" key="1">
    <source>
        <dbReference type="ARBA" id="ARBA00004241"/>
    </source>
</evidence>
<dbReference type="Proteomes" id="UP000323732">
    <property type="component" value="Unassembled WGS sequence"/>
</dbReference>
<evidence type="ECO:0000256" key="2">
    <source>
        <dbReference type="ARBA" id="ARBA00023287"/>
    </source>
</evidence>
<proteinExistence type="predicted"/>
<dbReference type="Pfam" id="PF07963">
    <property type="entry name" value="N_methyl"/>
    <property type="match status" value="1"/>
</dbReference>
<dbReference type="NCBIfam" id="TIGR02532">
    <property type="entry name" value="IV_pilin_GFxxxE"/>
    <property type="match status" value="1"/>
</dbReference>
<evidence type="ECO:0000313" key="4">
    <source>
        <dbReference type="EMBL" id="TYS66140.1"/>
    </source>
</evidence>
<feature type="transmembrane region" description="Helical" evidence="3">
    <location>
        <begin position="12"/>
        <end position="33"/>
    </location>
</feature>
<sequence>MKLKKIINSSNGLTLVEVLLSLTILSIILLGSMKFFTQAYSYTSGSQNKTAGINVARNALMYIENESFIEIRKKFTDDPAEEMKITICDESYRGVWKDGSSLHSAEAAGVPSCSPTPIVINNVEYDVTIALPEGHIPETDASSIPLRATVEWVGSETPVKIEGAIKSEDLR</sequence>
<keyword evidence="2" id="KW-0178">Competence</keyword>
<evidence type="ECO:0000256" key="3">
    <source>
        <dbReference type="SAM" id="Phobius"/>
    </source>
</evidence>
<dbReference type="InterPro" id="IPR012902">
    <property type="entry name" value="N_methyl_site"/>
</dbReference>
<gene>
    <name evidence="4" type="ORF">FZD47_01235</name>
</gene>
<organism evidence="4 5">
    <name type="scientific">Bacillus infantis</name>
    <dbReference type="NCBI Taxonomy" id="324767"/>
    <lineage>
        <taxon>Bacteria</taxon>
        <taxon>Bacillati</taxon>
        <taxon>Bacillota</taxon>
        <taxon>Bacilli</taxon>
        <taxon>Bacillales</taxon>
        <taxon>Bacillaceae</taxon>
        <taxon>Bacillus</taxon>
    </lineage>
</organism>
<comment type="caution">
    <text evidence="4">The sequence shown here is derived from an EMBL/GenBank/DDBJ whole genome shotgun (WGS) entry which is preliminary data.</text>
</comment>
<dbReference type="GO" id="GO:0009986">
    <property type="term" value="C:cell surface"/>
    <property type="evidence" value="ECO:0007669"/>
    <property type="project" value="UniProtKB-SubCell"/>
</dbReference>
<dbReference type="EMBL" id="VTES01000001">
    <property type="protein sequence ID" value="TYS66140.1"/>
    <property type="molecule type" value="Genomic_DNA"/>
</dbReference>
<name>A0A5D4SS07_9BACI</name>
<reference evidence="4 5" key="1">
    <citation type="submission" date="2019-08" db="EMBL/GenBank/DDBJ databases">
        <title>Bacillus genomes from the desert of Cuatro Cienegas, Coahuila.</title>
        <authorList>
            <person name="Olmedo-Alvarez G."/>
        </authorList>
    </citation>
    <scope>NUCLEOTIDE SEQUENCE [LARGE SCALE GENOMIC DNA]</scope>
    <source>
        <strain evidence="4 5">CH37_1T</strain>
    </source>
</reference>
<keyword evidence="3" id="KW-0812">Transmembrane</keyword>
<dbReference type="RefSeq" id="WP_148948974.1">
    <property type="nucleotide sequence ID" value="NZ_JAZICA010000006.1"/>
</dbReference>
<keyword evidence="3" id="KW-1133">Transmembrane helix</keyword>